<feature type="transmembrane region" description="Helical" evidence="8">
    <location>
        <begin position="40"/>
        <end position="58"/>
    </location>
</feature>
<evidence type="ECO:0000256" key="6">
    <source>
        <dbReference type="ARBA" id="ARBA00023136"/>
    </source>
</evidence>
<evidence type="ECO:0000256" key="4">
    <source>
        <dbReference type="ARBA" id="ARBA00022692"/>
    </source>
</evidence>
<feature type="transmembrane region" description="Helical" evidence="8">
    <location>
        <begin position="70"/>
        <end position="88"/>
    </location>
</feature>
<evidence type="ECO:0000256" key="2">
    <source>
        <dbReference type="ARBA" id="ARBA00022475"/>
    </source>
</evidence>
<evidence type="ECO:0000313" key="9">
    <source>
        <dbReference type="EMBL" id="MDP0399205.1"/>
    </source>
</evidence>
<dbReference type="Proteomes" id="UP001178281">
    <property type="component" value="Unassembled WGS sequence"/>
</dbReference>
<dbReference type="InterPro" id="IPR018584">
    <property type="entry name" value="GT87"/>
</dbReference>
<keyword evidence="3" id="KW-0808">Transferase</keyword>
<dbReference type="RefSeq" id="WP_305111910.1">
    <property type="nucleotide sequence ID" value="NZ_JAUTIX010000005.1"/>
</dbReference>
<evidence type="ECO:0000256" key="7">
    <source>
        <dbReference type="ARBA" id="ARBA00024033"/>
    </source>
</evidence>
<keyword evidence="10" id="KW-1185">Reference proteome</keyword>
<keyword evidence="5 8" id="KW-1133">Transmembrane helix</keyword>
<evidence type="ECO:0000256" key="3">
    <source>
        <dbReference type="ARBA" id="ARBA00022679"/>
    </source>
</evidence>
<evidence type="ECO:0000256" key="1">
    <source>
        <dbReference type="ARBA" id="ARBA00004651"/>
    </source>
</evidence>
<dbReference type="AlphaFoldDB" id="A0AA90NCE8"/>
<sequence>METESVVGEPGYRVSVRLMISCIAVGVTALILQYSIIPFYAPPGFGLLANGGDFYVYIAGAEKVMNGEPLYSFWFTYTPFAALLSVPWSLGNTGVLWFLLILFALGMTVWRCLRLVGYRRQWQLAVASFGITLAAIDLEAVRGSVWQGQVNILLMAIVVWDLTRPPGARLRGWSVGFAAGIKLTALIFVPYLLLTRQWRAAMTSVLTASVTVVIGFVVLPGDSRDYWLDKVLDVSRVGDVTHPANQSVNGVLANLYAPAAVPFALWAACSLAVAGVAFAAARKLRTQYRETVSVCLVGLAGCAVTPLAWSHHWVWFVPIIVIMTSRALTSAGAVRRRWAIATAILVAATSMWLTVLIYEIVTAIGMTSAVGYVPAMDAAIEHIPRWARVITCGVPVLILIVISGAVLLSRARIDPARDEAGAPMANPSP</sequence>
<feature type="transmembrane region" description="Helical" evidence="8">
    <location>
        <begin position="255"/>
        <end position="279"/>
    </location>
</feature>
<feature type="transmembrane region" description="Helical" evidence="8">
    <location>
        <begin position="200"/>
        <end position="219"/>
    </location>
</feature>
<feature type="transmembrane region" description="Helical" evidence="8">
    <location>
        <begin position="315"/>
        <end position="334"/>
    </location>
</feature>
<proteinExistence type="inferred from homology"/>
<comment type="subcellular location">
    <subcellularLocation>
        <location evidence="1">Cell membrane</location>
        <topology evidence="1">Multi-pass membrane protein</topology>
    </subcellularLocation>
</comment>
<keyword evidence="6 8" id="KW-0472">Membrane</keyword>
<dbReference type="GO" id="GO:0005886">
    <property type="term" value="C:plasma membrane"/>
    <property type="evidence" value="ECO:0007669"/>
    <property type="project" value="UniProtKB-SubCell"/>
</dbReference>
<keyword evidence="4 8" id="KW-0812">Transmembrane</keyword>
<dbReference type="EMBL" id="JAUTIX010000005">
    <property type="protein sequence ID" value="MDP0399205.1"/>
    <property type="molecule type" value="Genomic_DNA"/>
</dbReference>
<feature type="transmembrane region" description="Helical" evidence="8">
    <location>
        <begin position="125"/>
        <end position="145"/>
    </location>
</feature>
<evidence type="ECO:0000256" key="8">
    <source>
        <dbReference type="SAM" id="Phobius"/>
    </source>
</evidence>
<comment type="similarity">
    <text evidence="7">Belongs to the glycosyltransferase 87 family.</text>
</comment>
<feature type="transmembrane region" description="Helical" evidence="8">
    <location>
        <begin position="12"/>
        <end position="34"/>
    </location>
</feature>
<feature type="transmembrane region" description="Helical" evidence="8">
    <location>
        <begin position="291"/>
        <end position="309"/>
    </location>
</feature>
<organism evidence="9 10">
    <name type="scientific">Tsukamurella strandjordii</name>
    <dbReference type="NCBI Taxonomy" id="147577"/>
    <lineage>
        <taxon>Bacteria</taxon>
        <taxon>Bacillati</taxon>
        <taxon>Actinomycetota</taxon>
        <taxon>Actinomycetes</taxon>
        <taxon>Mycobacteriales</taxon>
        <taxon>Tsukamurellaceae</taxon>
        <taxon>Tsukamurella</taxon>
    </lineage>
</organism>
<feature type="transmembrane region" description="Helical" evidence="8">
    <location>
        <begin position="172"/>
        <end position="193"/>
    </location>
</feature>
<reference evidence="9" key="1">
    <citation type="submission" date="2023-08" db="EMBL/GenBank/DDBJ databases">
        <title>The draft genome of Tsukamurella strandjordii strain 050030.</title>
        <authorList>
            <person name="Zhao F."/>
            <person name="Feng Y."/>
            <person name="Zong Z."/>
        </authorList>
    </citation>
    <scope>NUCLEOTIDE SEQUENCE</scope>
    <source>
        <strain evidence="9">050030</strain>
    </source>
</reference>
<evidence type="ECO:0000313" key="10">
    <source>
        <dbReference type="Proteomes" id="UP001178281"/>
    </source>
</evidence>
<gene>
    <name evidence="9" type="ORF">Q7X28_14845</name>
</gene>
<feature type="transmembrane region" description="Helical" evidence="8">
    <location>
        <begin position="386"/>
        <end position="408"/>
    </location>
</feature>
<dbReference type="GO" id="GO:0016758">
    <property type="term" value="F:hexosyltransferase activity"/>
    <property type="evidence" value="ECO:0007669"/>
    <property type="project" value="InterPro"/>
</dbReference>
<evidence type="ECO:0000256" key="5">
    <source>
        <dbReference type="ARBA" id="ARBA00022989"/>
    </source>
</evidence>
<dbReference type="Pfam" id="PF09594">
    <property type="entry name" value="GT87"/>
    <property type="match status" value="1"/>
</dbReference>
<feature type="transmembrane region" description="Helical" evidence="8">
    <location>
        <begin position="94"/>
        <end position="113"/>
    </location>
</feature>
<comment type="caution">
    <text evidence="9">The sequence shown here is derived from an EMBL/GenBank/DDBJ whole genome shotgun (WGS) entry which is preliminary data.</text>
</comment>
<protein>
    <submittedName>
        <fullName evidence="9">Glycosyltransferase 87 family protein</fullName>
    </submittedName>
</protein>
<name>A0AA90NCE8_9ACTN</name>
<keyword evidence="2" id="KW-1003">Cell membrane</keyword>
<accession>A0AA90NCE8</accession>
<feature type="transmembrane region" description="Helical" evidence="8">
    <location>
        <begin position="341"/>
        <end position="366"/>
    </location>
</feature>